<gene>
    <name evidence="1" type="ORF">OSB04_019374</name>
</gene>
<sequence>MYFSSTSSLTLRGFFDVDWDSDVIDETWSLLSFVSFLVILSFLGTVKNNHPPLVLVLKLSMGASQLSPTLLWCDNTNAIQITHNDVYHEHTKYIEVDYRFICQHVVLKTIQLQRIFMIDQPVDIFTKADLPGRFWELVFKLNPGHSPPIKFEGGVRCTYVRMRNAKKMRSREVISTTHPVNEGGFDWIPSSNNLYPPMNRVNPL</sequence>
<protein>
    <submittedName>
        <fullName evidence="1">Uncharacterized protein</fullName>
    </submittedName>
</protein>
<dbReference type="AlphaFoldDB" id="A0AA38WFU3"/>
<organism evidence="1 2">
    <name type="scientific">Centaurea solstitialis</name>
    <name type="common">yellow star-thistle</name>
    <dbReference type="NCBI Taxonomy" id="347529"/>
    <lineage>
        <taxon>Eukaryota</taxon>
        <taxon>Viridiplantae</taxon>
        <taxon>Streptophyta</taxon>
        <taxon>Embryophyta</taxon>
        <taxon>Tracheophyta</taxon>
        <taxon>Spermatophyta</taxon>
        <taxon>Magnoliopsida</taxon>
        <taxon>eudicotyledons</taxon>
        <taxon>Gunneridae</taxon>
        <taxon>Pentapetalae</taxon>
        <taxon>asterids</taxon>
        <taxon>campanulids</taxon>
        <taxon>Asterales</taxon>
        <taxon>Asteraceae</taxon>
        <taxon>Carduoideae</taxon>
        <taxon>Cardueae</taxon>
        <taxon>Centaureinae</taxon>
        <taxon>Centaurea</taxon>
    </lineage>
</organism>
<dbReference type="Proteomes" id="UP001172457">
    <property type="component" value="Chromosome 5"/>
</dbReference>
<evidence type="ECO:0000313" key="2">
    <source>
        <dbReference type="Proteomes" id="UP001172457"/>
    </source>
</evidence>
<dbReference type="CDD" id="cd09272">
    <property type="entry name" value="RNase_HI_RT_Ty1"/>
    <property type="match status" value="1"/>
</dbReference>
<comment type="caution">
    <text evidence="1">The sequence shown here is derived from an EMBL/GenBank/DDBJ whole genome shotgun (WGS) entry which is preliminary data.</text>
</comment>
<dbReference type="EMBL" id="JARYMX010000005">
    <property type="protein sequence ID" value="KAJ9546831.1"/>
    <property type="molecule type" value="Genomic_DNA"/>
</dbReference>
<evidence type="ECO:0000313" key="1">
    <source>
        <dbReference type="EMBL" id="KAJ9546831.1"/>
    </source>
</evidence>
<name>A0AA38WFU3_9ASTR</name>
<reference evidence="1" key="1">
    <citation type="submission" date="2023-03" db="EMBL/GenBank/DDBJ databases">
        <title>Chromosome-scale reference genome and RAD-based genetic map of yellow starthistle (Centaurea solstitialis) reveal putative structural variation and QTLs associated with invader traits.</title>
        <authorList>
            <person name="Reatini B."/>
            <person name="Cang F.A."/>
            <person name="Jiang Q."/>
            <person name="Mckibben M.T.W."/>
            <person name="Barker M.S."/>
            <person name="Rieseberg L.H."/>
            <person name="Dlugosch K.M."/>
        </authorList>
    </citation>
    <scope>NUCLEOTIDE SEQUENCE</scope>
    <source>
        <strain evidence="1">CAN-66</strain>
        <tissue evidence="1">Leaf</tissue>
    </source>
</reference>
<keyword evidence="2" id="KW-1185">Reference proteome</keyword>
<proteinExistence type="predicted"/>
<accession>A0AA38WFU3</accession>